<dbReference type="EMBL" id="ABZS01000124">
    <property type="protein sequence ID" value="EEP60264.1"/>
    <property type="molecule type" value="Genomic_DNA"/>
</dbReference>
<sequence>MKTLEKLEVDFKEVSFLCKCGEENKKVILVINGYGFDDVKCKNCGRRAMVEYDNKVISVKS</sequence>
<name>C4FKY9_9AQUI</name>
<protein>
    <submittedName>
        <fullName evidence="1">Uncharacterized protein</fullName>
    </submittedName>
</protein>
<accession>C4FKY9</accession>
<dbReference type="AlphaFoldDB" id="C4FKY9"/>
<gene>
    <name evidence="1" type="ORF">SULYE_1244</name>
</gene>
<reference evidence="1 2" key="1">
    <citation type="submission" date="2009-04" db="EMBL/GenBank/DDBJ databases">
        <authorList>
            <person name="Reysenbach A.-L."/>
            <person name="Heidelberg J.F."/>
            <person name="Nelson W.C."/>
        </authorList>
    </citation>
    <scope>NUCLEOTIDE SEQUENCE [LARGE SCALE GENOMIC DNA]</scope>
    <source>
        <strain evidence="1 2">SS-5</strain>
    </source>
</reference>
<comment type="caution">
    <text evidence="1">The sequence shown here is derived from an EMBL/GenBank/DDBJ whole genome shotgun (WGS) entry which is preliminary data.</text>
</comment>
<proteinExistence type="predicted"/>
<dbReference type="RefSeq" id="WP_007547439.1">
    <property type="nucleotide sequence ID" value="NZ_ABZS01000124.1"/>
</dbReference>
<keyword evidence="2" id="KW-1185">Reference proteome</keyword>
<dbReference type="OrthoDB" id="15274at2"/>
<organism evidence="1 2">
    <name type="scientific">Sulfurihydrogenibium yellowstonense SS-5</name>
    <dbReference type="NCBI Taxonomy" id="432331"/>
    <lineage>
        <taxon>Bacteria</taxon>
        <taxon>Pseudomonadati</taxon>
        <taxon>Aquificota</taxon>
        <taxon>Aquificia</taxon>
        <taxon>Aquificales</taxon>
        <taxon>Hydrogenothermaceae</taxon>
        <taxon>Sulfurihydrogenibium</taxon>
    </lineage>
</organism>
<evidence type="ECO:0000313" key="2">
    <source>
        <dbReference type="Proteomes" id="UP000005540"/>
    </source>
</evidence>
<evidence type="ECO:0000313" key="1">
    <source>
        <dbReference type="EMBL" id="EEP60264.1"/>
    </source>
</evidence>
<dbReference type="Proteomes" id="UP000005540">
    <property type="component" value="Unassembled WGS sequence"/>
</dbReference>